<dbReference type="OrthoDB" id="427280at2759"/>
<dbReference type="InterPro" id="IPR051063">
    <property type="entry name" value="PDI"/>
</dbReference>
<dbReference type="InterPro" id="IPR013766">
    <property type="entry name" value="Thioredoxin_domain"/>
</dbReference>
<feature type="domain" description="Thioredoxin" evidence="2">
    <location>
        <begin position="21"/>
        <end position="151"/>
    </location>
</feature>
<dbReference type="GO" id="GO:0003756">
    <property type="term" value="F:protein disulfide isomerase activity"/>
    <property type="evidence" value="ECO:0007669"/>
    <property type="project" value="TreeGrafter"/>
</dbReference>
<dbReference type="Proteomes" id="UP000037923">
    <property type="component" value="Unassembled WGS sequence"/>
</dbReference>
<dbReference type="EMBL" id="LGTL01000001">
    <property type="protein sequence ID" value="KPA86785.1"/>
    <property type="molecule type" value="Genomic_DNA"/>
</dbReference>
<protein>
    <recommendedName>
        <fullName evidence="2">Thioredoxin domain-containing protein</fullName>
    </recommendedName>
</protein>
<dbReference type="GO" id="GO:0005783">
    <property type="term" value="C:endoplasmic reticulum"/>
    <property type="evidence" value="ECO:0007669"/>
    <property type="project" value="TreeGrafter"/>
</dbReference>
<dbReference type="Pfam" id="PF00085">
    <property type="entry name" value="Thioredoxin"/>
    <property type="match status" value="1"/>
</dbReference>
<evidence type="ECO:0000259" key="2">
    <source>
        <dbReference type="PROSITE" id="PS51352"/>
    </source>
</evidence>
<dbReference type="Gene3D" id="3.40.30.10">
    <property type="entry name" value="Glutaredoxin"/>
    <property type="match status" value="1"/>
</dbReference>
<sequence>MRLVLIFLVTFVVVFFIAVHFLKTKKVSNTVLLPSRKMEGVEDVNSENYDDVVGHDRYVLIEFYADWCGHCRVFSPTYAKFAKYVQHRPDLVSRLIVAKVNSPENVRIEQRYKIEGYPTVLLVPPHSHTWVEFQHSRDVNGLTQFVEEQLA</sequence>
<comment type="caution">
    <text evidence="3">The sequence shown here is derived from an EMBL/GenBank/DDBJ whole genome shotgun (WGS) entry which is preliminary data.</text>
</comment>
<reference evidence="3 4" key="1">
    <citation type="submission" date="2015-07" db="EMBL/GenBank/DDBJ databases">
        <title>High-quality genome of monoxenous trypanosomatid Leptomonas pyrrhocoris.</title>
        <authorList>
            <person name="Flegontov P."/>
            <person name="Butenko A."/>
            <person name="Firsov S."/>
            <person name="Vlcek C."/>
            <person name="Logacheva M.D."/>
            <person name="Field M."/>
            <person name="Filatov D."/>
            <person name="Flegontova O."/>
            <person name="Gerasimov E."/>
            <person name="Jackson A.P."/>
            <person name="Kelly S."/>
            <person name="Opperdoes F."/>
            <person name="O'Reilly A."/>
            <person name="Votypka J."/>
            <person name="Yurchenko V."/>
            <person name="Lukes J."/>
        </authorList>
    </citation>
    <scope>NUCLEOTIDE SEQUENCE [LARGE SCALE GENOMIC DNA]</scope>
    <source>
        <strain evidence="3">H10</strain>
    </source>
</reference>
<dbReference type="InterPro" id="IPR036249">
    <property type="entry name" value="Thioredoxin-like_sf"/>
</dbReference>
<comment type="similarity">
    <text evidence="1">Belongs to the protein disulfide isomerase family.</text>
</comment>
<dbReference type="InterPro" id="IPR017937">
    <property type="entry name" value="Thioredoxin_CS"/>
</dbReference>
<dbReference type="PROSITE" id="PS51352">
    <property type="entry name" value="THIOREDOXIN_2"/>
    <property type="match status" value="1"/>
</dbReference>
<evidence type="ECO:0000313" key="3">
    <source>
        <dbReference type="EMBL" id="KPA86785.1"/>
    </source>
</evidence>
<dbReference type="GO" id="GO:0006457">
    <property type="term" value="P:protein folding"/>
    <property type="evidence" value="ECO:0007669"/>
    <property type="project" value="TreeGrafter"/>
</dbReference>
<name>A0A0N0E0S3_LEPPY</name>
<keyword evidence="4" id="KW-1185">Reference proteome</keyword>
<dbReference type="PRINTS" id="PR00421">
    <property type="entry name" value="THIOREDOXIN"/>
</dbReference>
<dbReference type="RefSeq" id="XP_015665224.1">
    <property type="nucleotide sequence ID" value="XM_015797216.1"/>
</dbReference>
<dbReference type="VEuPathDB" id="TriTrypDB:LpyrH10_01_8520"/>
<dbReference type="PANTHER" id="PTHR45672">
    <property type="entry name" value="PROTEIN DISULFIDE-ISOMERASE C17H9.14C-RELATED"/>
    <property type="match status" value="1"/>
</dbReference>
<dbReference type="PROSITE" id="PS00194">
    <property type="entry name" value="THIOREDOXIN_1"/>
    <property type="match status" value="1"/>
</dbReference>
<dbReference type="SUPFAM" id="SSF52833">
    <property type="entry name" value="Thioredoxin-like"/>
    <property type="match status" value="1"/>
</dbReference>
<gene>
    <name evidence="3" type="ORF">ABB37_00852</name>
</gene>
<accession>A0A0N0E0S3</accession>
<evidence type="ECO:0000256" key="1">
    <source>
        <dbReference type="ARBA" id="ARBA00006347"/>
    </source>
</evidence>
<proteinExistence type="inferred from homology"/>
<dbReference type="AlphaFoldDB" id="A0A0N0E0S3"/>
<dbReference type="OMA" id="CHESEVR"/>
<organism evidence="3 4">
    <name type="scientific">Leptomonas pyrrhocoris</name>
    <name type="common">Firebug parasite</name>
    <dbReference type="NCBI Taxonomy" id="157538"/>
    <lineage>
        <taxon>Eukaryota</taxon>
        <taxon>Discoba</taxon>
        <taxon>Euglenozoa</taxon>
        <taxon>Kinetoplastea</taxon>
        <taxon>Metakinetoplastina</taxon>
        <taxon>Trypanosomatida</taxon>
        <taxon>Trypanosomatidae</taxon>
        <taxon>Leishmaniinae</taxon>
        <taxon>Leptomonas</taxon>
    </lineage>
</organism>
<dbReference type="CDD" id="cd02961">
    <property type="entry name" value="PDI_a_family"/>
    <property type="match status" value="1"/>
</dbReference>
<evidence type="ECO:0000313" key="4">
    <source>
        <dbReference type="Proteomes" id="UP000037923"/>
    </source>
</evidence>
<dbReference type="PANTHER" id="PTHR45672:SF11">
    <property type="entry name" value="PROTEIN DISULFIDE-ISOMERASE C17H9.14C"/>
    <property type="match status" value="1"/>
</dbReference>
<dbReference type="GeneID" id="26901149"/>